<reference evidence="2 3" key="1">
    <citation type="submission" date="2019-12" db="EMBL/GenBank/DDBJ databases">
        <title>Novel species isolated from a subtropical stream in China.</title>
        <authorList>
            <person name="Lu H."/>
        </authorList>
    </citation>
    <scope>NUCLEOTIDE SEQUENCE [LARGE SCALE GENOMIC DNA]</scope>
    <source>
        <strain evidence="2 3">FT55W</strain>
    </source>
</reference>
<dbReference type="Gene3D" id="1.10.10.10">
    <property type="entry name" value="Winged helix-like DNA-binding domain superfamily/Winged helix DNA-binding domain"/>
    <property type="match status" value="1"/>
</dbReference>
<dbReference type="PROSITE" id="PS50921">
    <property type="entry name" value="ANTAR"/>
    <property type="match status" value="1"/>
</dbReference>
<feature type="domain" description="ANTAR" evidence="1">
    <location>
        <begin position="137"/>
        <end position="198"/>
    </location>
</feature>
<gene>
    <name evidence="2" type="ORF">GTP45_23945</name>
</gene>
<dbReference type="SUPFAM" id="SSF52172">
    <property type="entry name" value="CheY-like"/>
    <property type="match status" value="1"/>
</dbReference>
<dbReference type="RefSeq" id="WP_161016377.1">
    <property type="nucleotide sequence ID" value="NZ_WWCK01000007.1"/>
</dbReference>
<name>A0A7X4GVD6_9BURK</name>
<dbReference type="PIRSF" id="PIRSF036382">
    <property type="entry name" value="RR_antiterm"/>
    <property type="match status" value="1"/>
</dbReference>
<dbReference type="InterPro" id="IPR008327">
    <property type="entry name" value="Sig_transdc_resp-reg_antiterm"/>
</dbReference>
<evidence type="ECO:0000313" key="2">
    <source>
        <dbReference type="EMBL" id="MYM69875.1"/>
    </source>
</evidence>
<sequence>MPNLRIVVVNTVIHDEGDESLHAQAERARVLRIGLLEAGYDIIASLPPDMYLPERIAQLQPDMIIVDAESDARDVLEHVVIATRDERRPIVMFTEDQDPESMEAAVEAGVSAYIVAGLQSERIKPVLQVALAQFKREQKLLDELSDTKSKLAERKVIERAKGLLMERQRFTEEQAYQKLRSMAMSKNLKLSEVAQRILDVEDLLG</sequence>
<dbReference type="InterPro" id="IPR011006">
    <property type="entry name" value="CheY-like_superfamily"/>
</dbReference>
<evidence type="ECO:0000259" key="1">
    <source>
        <dbReference type="PROSITE" id="PS50921"/>
    </source>
</evidence>
<organism evidence="2 3">
    <name type="scientific">Duganella rivi</name>
    <dbReference type="NCBI Taxonomy" id="2666083"/>
    <lineage>
        <taxon>Bacteria</taxon>
        <taxon>Pseudomonadati</taxon>
        <taxon>Pseudomonadota</taxon>
        <taxon>Betaproteobacteria</taxon>
        <taxon>Burkholderiales</taxon>
        <taxon>Oxalobacteraceae</taxon>
        <taxon>Telluria group</taxon>
        <taxon>Duganella</taxon>
    </lineage>
</organism>
<dbReference type="Gene3D" id="3.40.50.2300">
    <property type="match status" value="1"/>
</dbReference>
<accession>A0A7X4GVD6</accession>
<dbReference type="AlphaFoldDB" id="A0A7X4GVD6"/>
<dbReference type="InterPro" id="IPR005561">
    <property type="entry name" value="ANTAR"/>
</dbReference>
<dbReference type="InterPro" id="IPR036388">
    <property type="entry name" value="WH-like_DNA-bd_sf"/>
</dbReference>
<dbReference type="PANTHER" id="PTHR43367:SF1">
    <property type="entry name" value="TWO-COMPONENT RESPONSE REGULATOR-LIKE APRR6-RELATED"/>
    <property type="match status" value="1"/>
</dbReference>
<dbReference type="PANTHER" id="PTHR43367">
    <property type="match status" value="1"/>
</dbReference>
<proteinExistence type="predicted"/>
<comment type="caution">
    <text evidence="2">The sequence shown here is derived from an EMBL/GenBank/DDBJ whole genome shotgun (WGS) entry which is preliminary data.</text>
</comment>
<dbReference type="SMART" id="SM01012">
    <property type="entry name" value="ANTAR"/>
    <property type="match status" value="1"/>
</dbReference>
<dbReference type="GO" id="GO:0003723">
    <property type="term" value="F:RNA binding"/>
    <property type="evidence" value="ECO:0007669"/>
    <property type="project" value="InterPro"/>
</dbReference>
<evidence type="ECO:0000313" key="3">
    <source>
        <dbReference type="Proteomes" id="UP000450012"/>
    </source>
</evidence>
<dbReference type="Pfam" id="PF03861">
    <property type="entry name" value="ANTAR"/>
    <property type="match status" value="1"/>
</dbReference>
<dbReference type="EMBL" id="WWCK01000007">
    <property type="protein sequence ID" value="MYM69875.1"/>
    <property type="molecule type" value="Genomic_DNA"/>
</dbReference>
<protein>
    <submittedName>
        <fullName evidence="2">ANTAR domain-containing protein</fullName>
    </submittedName>
</protein>
<keyword evidence="3" id="KW-1185">Reference proteome</keyword>
<dbReference type="Proteomes" id="UP000450012">
    <property type="component" value="Unassembled WGS sequence"/>
</dbReference>